<reference evidence="3 4" key="1">
    <citation type="submission" date="2024-07" db="EMBL/GenBank/DDBJ databases">
        <title>Chromosome-level genome assembly of the water stick insect Ranatra chinensis (Heteroptera: Nepidae).</title>
        <authorList>
            <person name="Liu X."/>
        </authorList>
    </citation>
    <scope>NUCLEOTIDE SEQUENCE [LARGE SCALE GENOMIC DNA]</scope>
    <source>
        <strain evidence="3">Cailab_2021Rc</strain>
        <tissue evidence="3">Muscle</tissue>
    </source>
</reference>
<evidence type="ECO:0000256" key="1">
    <source>
        <dbReference type="ARBA" id="ARBA00006298"/>
    </source>
</evidence>
<gene>
    <name evidence="3" type="ORF">AAG570_006481</name>
</gene>
<dbReference type="Proteomes" id="UP001558652">
    <property type="component" value="Unassembled WGS sequence"/>
</dbReference>
<protein>
    <submittedName>
        <fullName evidence="3">Uncharacterized protein</fullName>
    </submittedName>
</protein>
<dbReference type="EMBL" id="JBFDAA010000002">
    <property type="protein sequence ID" value="KAL1139498.1"/>
    <property type="molecule type" value="Genomic_DNA"/>
</dbReference>
<comment type="similarity">
    <text evidence="1">Belongs to the MDM20/NAA25 family.</text>
</comment>
<dbReference type="PANTHER" id="PTHR22767">
    <property type="entry name" value="N-TERMINAL ACETYLTRANSFERASE-RELATED"/>
    <property type="match status" value="1"/>
</dbReference>
<keyword evidence="4" id="KW-1185">Reference proteome</keyword>
<evidence type="ECO:0000313" key="3">
    <source>
        <dbReference type="EMBL" id="KAL1139498.1"/>
    </source>
</evidence>
<dbReference type="Pfam" id="PF09797">
    <property type="entry name" value="NatB_MDM20"/>
    <property type="match status" value="1"/>
</dbReference>
<accession>A0ABD0ZB61</accession>
<dbReference type="InterPro" id="IPR019183">
    <property type="entry name" value="NAA25_NatB_aux_su"/>
</dbReference>
<organism evidence="3 4">
    <name type="scientific">Ranatra chinensis</name>
    <dbReference type="NCBI Taxonomy" id="642074"/>
    <lineage>
        <taxon>Eukaryota</taxon>
        <taxon>Metazoa</taxon>
        <taxon>Ecdysozoa</taxon>
        <taxon>Arthropoda</taxon>
        <taxon>Hexapoda</taxon>
        <taxon>Insecta</taxon>
        <taxon>Pterygota</taxon>
        <taxon>Neoptera</taxon>
        <taxon>Paraneoptera</taxon>
        <taxon>Hemiptera</taxon>
        <taxon>Heteroptera</taxon>
        <taxon>Panheteroptera</taxon>
        <taxon>Nepomorpha</taxon>
        <taxon>Nepidae</taxon>
        <taxon>Ranatrinae</taxon>
        <taxon>Ranatra</taxon>
    </lineage>
</organism>
<evidence type="ECO:0000256" key="2">
    <source>
        <dbReference type="ARBA" id="ARBA00022803"/>
    </source>
</evidence>
<name>A0ABD0ZB61_9HEMI</name>
<evidence type="ECO:0000313" key="4">
    <source>
        <dbReference type="Proteomes" id="UP001558652"/>
    </source>
</evidence>
<dbReference type="PANTHER" id="PTHR22767:SF3">
    <property type="entry name" value="N-ALPHA-ACETYLTRANSFERASE 25, NATB AUXILIARY SUBUNIT"/>
    <property type="match status" value="1"/>
</dbReference>
<comment type="caution">
    <text evidence="3">The sequence shown here is derived from an EMBL/GenBank/DDBJ whole genome shotgun (WGS) entry which is preliminary data.</text>
</comment>
<sequence length="697" mass="80246">MKCYIFTVFRSWEVSKDAAEIKSATSFLNFNVTRGQQSTVPLLGWLEFYCELKRRQLPTHGLDIVWVLMKYMRGFGAADCSLHNLKPYLPYLSSVEAKDFLNQVWSLVALGENELPKNKNEMHLHVCNLELARCLRDSDNILEYNRTIVLTCLRYYVHSQIFCDGLPITEPRPSDRYALLAAHALYECWVETNNSNYLFDCIVICHYALNYSPSNSQFKLLLLKLYHILGGCQGAQEAYISLDIKHMQLDTLGYLHVFPLIMNGYYSYALSVLNVTLKFFTNNYKDSADHITYAYKYDAYTKIPEFIVIRERLNNSVHYYLSSVENTLIDVLHTQSHSVATEVLSEIDVTPHRDYIQWSKLQDNRDLNVLWELDKEENCLNKKVIEQTLNHDLVLLRLRTILLRMIVGVVQISGTHPCENMNGVEKKNISDFDNCNNNESSFEFIKSALITLTETLEEELKTLNDNMPSPVARKIIAAPPDSRLILLLTTNYFGLILDEMRFMFDLISGENVGPDESQLHLSVILLYYECLLSLISNGIIEEDNLKHINTLLQTCAIFVELVCFTCIIISSCDMFLKHNKQTLAKKNKKKKESNVEKERTSAEWKFDLIDKLSECMTESIDVVVSILKSLEKKLREKNIVLGRLIISSKIESKEEKEKLFNISGLVNESLTGSYITSIGLMLKVLKQKVKYLTSLKQ</sequence>
<keyword evidence="2" id="KW-0802">TPR repeat</keyword>
<proteinExistence type="inferred from homology"/>
<dbReference type="AlphaFoldDB" id="A0ABD0ZB61"/>